<gene>
    <name evidence="2" type="ORF">SBF1_6040001</name>
</gene>
<accession>A0A2U3LLD1</accession>
<feature type="transmembrane region" description="Helical" evidence="1">
    <location>
        <begin position="15"/>
        <end position="34"/>
    </location>
</feature>
<dbReference type="Proteomes" id="UP000238916">
    <property type="component" value="Unassembled WGS sequence"/>
</dbReference>
<organism evidence="2 3">
    <name type="scientific">Candidatus Desulfosporosinus infrequens</name>
    <dbReference type="NCBI Taxonomy" id="2043169"/>
    <lineage>
        <taxon>Bacteria</taxon>
        <taxon>Bacillati</taxon>
        <taxon>Bacillota</taxon>
        <taxon>Clostridia</taxon>
        <taxon>Eubacteriales</taxon>
        <taxon>Desulfitobacteriaceae</taxon>
        <taxon>Desulfosporosinus</taxon>
    </lineage>
</organism>
<reference evidence="3" key="1">
    <citation type="submission" date="2018-02" db="EMBL/GenBank/DDBJ databases">
        <authorList>
            <person name="Hausmann B."/>
        </authorList>
    </citation>
    <scope>NUCLEOTIDE SEQUENCE [LARGE SCALE GENOMIC DNA]</scope>
    <source>
        <strain evidence="3">Peat soil MAG SbF1</strain>
    </source>
</reference>
<dbReference type="AlphaFoldDB" id="A0A2U3LLD1"/>
<keyword evidence="1" id="KW-0812">Transmembrane</keyword>
<protein>
    <submittedName>
        <fullName evidence="2">Uncharacterized protein</fullName>
    </submittedName>
</protein>
<proteinExistence type="predicted"/>
<keyword evidence="1" id="KW-1133">Transmembrane helix</keyword>
<name>A0A2U3LLD1_9FIRM</name>
<keyword evidence="1" id="KW-0472">Membrane</keyword>
<evidence type="ECO:0000313" key="2">
    <source>
        <dbReference type="EMBL" id="SPF52688.1"/>
    </source>
</evidence>
<evidence type="ECO:0000256" key="1">
    <source>
        <dbReference type="SAM" id="Phobius"/>
    </source>
</evidence>
<evidence type="ECO:0000313" key="3">
    <source>
        <dbReference type="Proteomes" id="UP000238916"/>
    </source>
</evidence>
<dbReference type="EMBL" id="OMOF01000562">
    <property type="protein sequence ID" value="SPF52688.1"/>
    <property type="molecule type" value="Genomic_DNA"/>
</dbReference>
<sequence>MENLEDNPLPFELDTANALTICILVCVSIISMCLNNELKIIA</sequence>